<dbReference type="EMBL" id="CP054475">
    <property type="protein sequence ID" value="UXD87116.1"/>
    <property type="molecule type" value="Genomic_DNA"/>
</dbReference>
<dbReference type="SMART" id="SM00382">
    <property type="entry name" value="AAA"/>
    <property type="match status" value="2"/>
</dbReference>
<evidence type="ECO:0000313" key="12">
    <source>
        <dbReference type="EMBL" id="UXD87116.1"/>
    </source>
</evidence>
<name>A0ABY6AA28_9GAMM</name>
<evidence type="ECO:0000256" key="5">
    <source>
        <dbReference type="ARBA" id="ARBA00022801"/>
    </source>
</evidence>
<dbReference type="InterPro" id="IPR043686">
    <property type="entry name" value="Uup"/>
</dbReference>
<dbReference type="EC" id="3.6.1.-" evidence="9"/>
<keyword evidence="1 9" id="KW-0963">Cytoplasm</keyword>
<feature type="binding site" evidence="9">
    <location>
        <begin position="348"/>
        <end position="355"/>
    </location>
    <ligand>
        <name>ATP</name>
        <dbReference type="ChEBI" id="CHEBI:30616"/>
        <label>2</label>
    </ligand>
</feature>
<dbReference type="InterPro" id="IPR027417">
    <property type="entry name" value="P-loop_NTPase"/>
</dbReference>
<evidence type="ECO:0000256" key="9">
    <source>
        <dbReference type="HAMAP-Rule" id="MF_00848"/>
    </source>
</evidence>
<evidence type="ECO:0000256" key="2">
    <source>
        <dbReference type="ARBA" id="ARBA00022737"/>
    </source>
</evidence>
<keyword evidence="4 9" id="KW-0227">DNA damage</keyword>
<dbReference type="PROSITE" id="PS50893">
    <property type="entry name" value="ABC_TRANSPORTER_2"/>
    <property type="match status" value="2"/>
</dbReference>
<gene>
    <name evidence="9" type="primary">uup</name>
    <name evidence="12" type="ORF">HUF19_06540</name>
</gene>
<dbReference type="InterPro" id="IPR032524">
    <property type="entry name" value="ABC_tran_C"/>
</dbReference>
<dbReference type="Gene3D" id="3.40.50.300">
    <property type="entry name" value="P-loop containing nucleotide triphosphate hydrolases"/>
    <property type="match status" value="2"/>
</dbReference>
<feature type="coiled-coil region" evidence="9">
    <location>
        <begin position="605"/>
        <end position="632"/>
    </location>
</feature>
<feature type="domain" description="ABC transporter" evidence="11">
    <location>
        <begin position="316"/>
        <end position="533"/>
    </location>
</feature>
<dbReference type="InterPro" id="IPR037118">
    <property type="entry name" value="Val-tRNA_synth_C_sf"/>
</dbReference>
<evidence type="ECO:0000256" key="10">
    <source>
        <dbReference type="SAM" id="MobiDB-lite"/>
    </source>
</evidence>
<protein>
    <recommendedName>
        <fullName evidence="9">ATP-binding protein Uup</fullName>
        <ecNumber evidence="9">3.6.1.-</ecNumber>
    </recommendedName>
</protein>
<dbReference type="GO" id="GO:0005524">
    <property type="term" value="F:ATP binding"/>
    <property type="evidence" value="ECO:0007669"/>
    <property type="project" value="UniProtKB-KW"/>
</dbReference>
<accession>A0ABY6AA28</accession>
<dbReference type="InterPro" id="IPR003439">
    <property type="entry name" value="ABC_transporter-like_ATP-bd"/>
</dbReference>
<dbReference type="PANTHER" id="PTHR42855">
    <property type="entry name" value="ABC TRANSPORTER ATP-BINDING SUBUNIT"/>
    <property type="match status" value="1"/>
</dbReference>
<dbReference type="InterPro" id="IPR051309">
    <property type="entry name" value="ABCF_ATPase"/>
</dbReference>
<reference evidence="13" key="1">
    <citation type="submission" date="2020-06" db="EMBL/GenBank/DDBJ databases">
        <title>Thalassolituus marinus alknpb1M-1, a hydrocarbon-degrading bacterium isolated from the deep-sea overlying water using an in-situ strategy from the South China Sea basin.</title>
        <authorList>
            <person name="Dong C."/>
            <person name="Chen Y."/>
            <person name="Shao Z."/>
        </authorList>
    </citation>
    <scope>NUCLEOTIDE SEQUENCE [LARGE SCALE GENOMIC DNA]</scope>
    <source>
        <strain evidence="13">alknpb1M-1</strain>
    </source>
</reference>
<keyword evidence="3 9" id="KW-0547">Nucleotide-binding</keyword>
<keyword evidence="6 9" id="KW-0067">ATP-binding</keyword>
<keyword evidence="7 9" id="KW-0238">DNA-binding</keyword>
<evidence type="ECO:0000256" key="6">
    <source>
        <dbReference type="ARBA" id="ARBA00022840"/>
    </source>
</evidence>
<sequence length="634" mass="71144">MVLVRLKQAELAFGDHVLLDKVDLDIQSGERLCVVGRNGEGKSTLLKILNRQVQPDDGRVEYRDLLRVSALQQELPQTTHTPVYDVIAEGLGEVGQAIAQYHDESAKGADADLKKLEQLQTRIEAADGWRWQQKVEAIIQKLNLPGEAMFSELSGGWQRRVMLARALVVEPDLLILDEPTNHMDVATIEWLEEQLKQFNGALVFISHDRAFVQNLATRIVELDRGNLYQWQGDYLSFVEYREKRLEDEATQNALFDKRLSEEEKWIRQGVKARRTRNEGRVERLKEMRKERKARREVQGSANISMNAAESSGKQVFEIEHLTYAWKDVMQVNDFSTTVMRGDRIGLIGPNGVGKSTLLKLLLGKLEPQSGTIKCGTRLEVAYFDQARHQLDEEKSIADNVADGKDQVEVNGQSRHIIGYLGDFLFAPARARTPVKALSGGERNRVLLAKLFLKPCNLLVMDEPTNDLDVETLELLEERLMEYKATLLLVSHDRAFIDNVVTQLWVFGENGVIDEQVGGYSDWQERMKARAAQASSASAGASDKAVKKDEPAPAVTAAEPKKKLSYKLQRELDLLPEQIAAAEAKRDALAAQTADANFYGGDAAQVQDVLAQLADAEAALEALEERWLELEEMTS</sequence>
<comment type="catalytic activity">
    <reaction evidence="9">
        <text>ATP + H2O = ADP + phosphate + H(+)</text>
        <dbReference type="Rhea" id="RHEA:13065"/>
        <dbReference type="ChEBI" id="CHEBI:15377"/>
        <dbReference type="ChEBI" id="CHEBI:15378"/>
        <dbReference type="ChEBI" id="CHEBI:30616"/>
        <dbReference type="ChEBI" id="CHEBI:43474"/>
        <dbReference type="ChEBI" id="CHEBI:456216"/>
    </reaction>
</comment>
<dbReference type="InterPro" id="IPR017871">
    <property type="entry name" value="ABC_transporter-like_CS"/>
</dbReference>
<dbReference type="Proteomes" id="UP001065322">
    <property type="component" value="Chromosome"/>
</dbReference>
<feature type="domain" description="ABC transporter" evidence="11">
    <location>
        <begin position="4"/>
        <end position="249"/>
    </location>
</feature>
<keyword evidence="13" id="KW-1185">Reference proteome</keyword>
<evidence type="ECO:0000256" key="7">
    <source>
        <dbReference type="ARBA" id="ARBA00023125"/>
    </source>
</evidence>
<dbReference type="Pfam" id="PF00005">
    <property type="entry name" value="ABC_tran"/>
    <property type="match status" value="2"/>
</dbReference>
<dbReference type="PANTHER" id="PTHR42855:SF1">
    <property type="entry name" value="ABC TRANSPORTER DOMAIN-CONTAINING PROTEIN"/>
    <property type="match status" value="1"/>
</dbReference>
<comment type="similarity">
    <text evidence="9">Belongs to the ABC transporter superfamily. ABCF family. Uup subfamily.</text>
</comment>
<keyword evidence="9" id="KW-0175">Coiled coil</keyword>
<feature type="region of interest" description="Disordered" evidence="10">
    <location>
        <begin position="538"/>
        <end position="557"/>
    </location>
</feature>
<evidence type="ECO:0000256" key="3">
    <source>
        <dbReference type="ARBA" id="ARBA00022741"/>
    </source>
</evidence>
<dbReference type="SUPFAM" id="SSF52540">
    <property type="entry name" value="P-loop containing nucleoside triphosphate hydrolases"/>
    <property type="match status" value="2"/>
</dbReference>
<proteinExistence type="inferred from homology"/>
<organism evidence="12 13">
    <name type="scientific">Thalassolituus hydrocarboniclasticus</name>
    <dbReference type="NCBI Taxonomy" id="2742796"/>
    <lineage>
        <taxon>Bacteria</taxon>
        <taxon>Pseudomonadati</taxon>
        <taxon>Pseudomonadota</taxon>
        <taxon>Gammaproteobacteria</taxon>
        <taxon>Oceanospirillales</taxon>
        <taxon>Oceanospirillaceae</taxon>
        <taxon>Thalassolituus</taxon>
    </lineage>
</organism>
<evidence type="ECO:0000259" key="11">
    <source>
        <dbReference type="PROSITE" id="PS50893"/>
    </source>
</evidence>
<dbReference type="Pfam" id="PF16326">
    <property type="entry name" value="ABC_tran_CTD"/>
    <property type="match status" value="1"/>
</dbReference>
<feature type="binding site" evidence="9">
    <location>
        <begin position="36"/>
        <end position="43"/>
    </location>
    <ligand>
        <name>ATP</name>
        <dbReference type="ChEBI" id="CHEBI:30616"/>
        <label>1</label>
    </ligand>
</feature>
<comment type="function">
    <text evidence="9">Probably plays a role in ribosome assembly or function. May be involved in resolution of branched DNA intermediates that result from template switching in postreplication gaps. Binds DNA and has ATPase activity.</text>
</comment>
<keyword evidence="5 9" id="KW-0378">Hydrolase</keyword>
<dbReference type="Pfam" id="PF12848">
    <property type="entry name" value="ABC_tran_Xtn"/>
    <property type="match status" value="1"/>
</dbReference>
<dbReference type="PROSITE" id="PS00211">
    <property type="entry name" value="ABC_TRANSPORTER_1"/>
    <property type="match status" value="2"/>
</dbReference>
<dbReference type="InterPro" id="IPR003593">
    <property type="entry name" value="AAA+_ATPase"/>
</dbReference>
<dbReference type="Gene3D" id="1.10.287.380">
    <property type="entry name" value="Valyl-tRNA synthetase, C-terminal domain"/>
    <property type="match status" value="1"/>
</dbReference>
<evidence type="ECO:0000256" key="8">
    <source>
        <dbReference type="ARBA" id="ARBA00023204"/>
    </source>
</evidence>
<dbReference type="CDD" id="cd03221">
    <property type="entry name" value="ABCF_EF-3"/>
    <property type="match status" value="2"/>
</dbReference>
<evidence type="ECO:0000313" key="13">
    <source>
        <dbReference type="Proteomes" id="UP001065322"/>
    </source>
</evidence>
<comment type="subcellular location">
    <subcellularLocation>
        <location evidence="9">Cytoplasm</location>
    </subcellularLocation>
    <text evidence="9">Associates with ribosomes.</text>
</comment>
<keyword evidence="2 9" id="KW-0677">Repeat</keyword>
<evidence type="ECO:0000256" key="1">
    <source>
        <dbReference type="ARBA" id="ARBA00022490"/>
    </source>
</evidence>
<keyword evidence="8 9" id="KW-0234">DNA repair</keyword>
<evidence type="ECO:0000256" key="4">
    <source>
        <dbReference type="ARBA" id="ARBA00022763"/>
    </source>
</evidence>
<dbReference type="HAMAP" id="MF_00848">
    <property type="entry name" value="Uup"/>
    <property type="match status" value="1"/>
</dbReference>
<dbReference type="InterPro" id="IPR032781">
    <property type="entry name" value="ABC_tran_Xtn"/>
</dbReference>
<dbReference type="RefSeq" id="WP_260999031.1">
    <property type="nucleotide sequence ID" value="NZ_CP054475.1"/>
</dbReference>